<keyword evidence="6" id="KW-0694">RNA-binding</keyword>
<sequence>MENLSHRYALSSFYFKNMSLAEELMADFDDDDDDDLEDIPDPAENLPGVKKEELDDDEIEEAMEEAMDTSKYTSVHDVAKLARSGEYLALVAQLGIELKRPQDEVKVTAPLEADPQYKLIVKLSHVAADIDNEINVIHKFVRDKYEKRFPELETLVPNALNYLATVQLLKNDINSKALKEQLGSILDASTCMVVSVTVSTTQGVKLEPDELKIVMDACDLAAQLHVNRIEMHQLVEWRMALIAPNLVALLGAATTAHLVSQAGGLSPLATMPSCNVQVLGKTKKNLIGFSSVSTNPHHGFIFFHPLVQAMPPDLKNKAAKILAAKVTLVARIDAQHESPNGEKGADFLALVNNKFEKMLEPPPVKANKALPKPLDKASKKRGGRRMRKMKERLGMTDLRKSANRMNFGELAEDVMQEHMGFDIGQVKTGNVTGGRIRTAAVDQKTRARMSQKMMRQMEKQKANGGLTSIRSKMAGTASSVTFTPVQGLEIINPAAQEQQQSSSTSNYFSSSGSFVNIDRMTLLNSFPKRILTHMRNGFFAFYPCLIIILVECTKSNQDFDYELSKKALEFAAGAYSLDPNPCVLKNNASVLFSKKVECDYMRDECWSVIAADDKTIFVSFSGTKSKEQLVTELIESIGRPKHKLHNAGSVHYYFYSALKTMWSPMERLLEQLREVMPNHRIVFTGHSLGGAIASIASTVFVRNFPDASNRTLSITFGQPRVGNLEYATTHDRLVGAGSWRLIHGRDIVAHIPFCVESYARSCVPFYNHGSYHHGVEVWFPGNMTNQDTFKICTGTPLNEDNSCSNAHRYFDINDHLFYFGHHVSDYGVNGCVDPTNDLQT</sequence>
<evidence type="ECO:0000256" key="4">
    <source>
        <dbReference type="ARBA" id="ARBA00022664"/>
    </source>
</evidence>
<evidence type="ECO:0000256" key="10">
    <source>
        <dbReference type="ARBA" id="ARBA00030766"/>
    </source>
</evidence>
<keyword evidence="15" id="KW-1185">Reference proteome</keyword>
<dbReference type="PROSITE" id="PS51358">
    <property type="entry name" value="NOP"/>
    <property type="match status" value="1"/>
</dbReference>
<comment type="function">
    <text evidence="11">Involved in pre-mRNA splicing as component of the spliceosome. Required for the assembly of the U4/U5/U6 tri-snRNP complex, one of the building blocks of the spliceosome.</text>
</comment>
<evidence type="ECO:0000256" key="2">
    <source>
        <dbReference type="ARBA" id="ARBA00005572"/>
    </source>
</evidence>
<keyword evidence="4" id="KW-0507">mRNA processing</keyword>
<evidence type="ECO:0000313" key="15">
    <source>
        <dbReference type="Proteomes" id="UP000230233"/>
    </source>
</evidence>
<dbReference type="GO" id="GO:0006629">
    <property type="term" value="P:lipid metabolic process"/>
    <property type="evidence" value="ECO:0007669"/>
    <property type="project" value="InterPro"/>
</dbReference>
<organism evidence="14 15">
    <name type="scientific">Caenorhabditis nigoni</name>
    <dbReference type="NCBI Taxonomy" id="1611254"/>
    <lineage>
        <taxon>Eukaryota</taxon>
        <taxon>Metazoa</taxon>
        <taxon>Ecdysozoa</taxon>
        <taxon>Nematoda</taxon>
        <taxon>Chromadorea</taxon>
        <taxon>Rhabditida</taxon>
        <taxon>Rhabditina</taxon>
        <taxon>Rhabditomorpha</taxon>
        <taxon>Rhabditoidea</taxon>
        <taxon>Rhabditidae</taxon>
        <taxon>Peloderinae</taxon>
        <taxon>Caenorhabditis</taxon>
    </lineage>
</organism>
<evidence type="ECO:0000256" key="12">
    <source>
        <dbReference type="SAM" id="MobiDB-lite"/>
    </source>
</evidence>
<feature type="domain" description="Nop" evidence="13">
    <location>
        <begin position="242"/>
        <end position="360"/>
    </location>
</feature>
<proteinExistence type="inferred from homology"/>
<evidence type="ECO:0000256" key="9">
    <source>
        <dbReference type="ARBA" id="ARBA00023274"/>
    </source>
</evidence>
<dbReference type="GO" id="GO:0000244">
    <property type="term" value="P:spliceosomal tri-snRNP complex assembly"/>
    <property type="evidence" value="ECO:0007669"/>
    <property type="project" value="InterPro"/>
</dbReference>
<dbReference type="GO" id="GO:0003723">
    <property type="term" value="F:RNA binding"/>
    <property type="evidence" value="ECO:0007669"/>
    <property type="project" value="UniProtKB-KW"/>
</dbReference>
<keyword evidence="9" id="KW-0687">Ribonucleoprotein</keyword>
<dbReference type="SUPFAM" id="SSF53474">
    <property type="entry name" value="alpha/beta-Hydrolases"/>
    <property type="match status" value="1"/>
</dbReference>
<name>A0A2G5VGU3_9PELO</name>
<evidence type="ECO:0000256" key="3">
    <source>
        <dbReference type="ARBA" id="ARBA00013538"/>
    </source>
</evidence>
<dbReference type="FunFam" id="1.10.246.90:FF:000002">
    <property type="entry name" value="U4/U6 small nuclear ribonucleoprotein Prp31"/>
    <property type="match status" value="1"/>
</dbReference>
<dbReference type="InterPro" id="IPR027105">
    <property type="entry name" value="Prp31"/>
</dbReference>
<comment type="similarity">
    <text evidence="2">Belongs to the PRP31 family.</text>
</comment>
<reference evidence="15" key="1">
    <citation type="submission" date="2017-10" db="EMBL/GenBank/DDBJ databases">
        <title>Rapid genome shrinkage in a self-fertile nematode reveals novel sperm competition proteins.</title>
        <authorList>
            <person name="Yin D."/>
            <person name="Schwarz E.M."/>
            <person name="Thomas C.G."/>
            <person name="Felde R.L."/>
            <person name="Korf I.F."/>
            <person name="Cutter A.D."/>
            <person name="Schartner C.M."/>
            <person name="Ralston E.J."/>
            <person name="Meyer B.J."/>
            <person name="Haag E.S."/>
        </authorList>
    </citation>
    <scope>NUCLEOTIDE SEQUENCE [LARGE SCALE GENOMIC DNA]</scope>
    <source>
        <strain evidence="15">JU1422</strain>
    </source>
</reference>
<evidence type="ECO:0000256" key="5">
    <source>
        <dbReference type="ARBA" id="ARBA00022728"/>
    </source>
</evidence>
<evidence type="ECO:0000256" key="1">
    <source>
        <dbReference type="ARBA" id="ARBA00004123"/>
    </source>
</evidence>
<dbReference type="InterPro" id="IPR002687">
    <property type="entry name" value="Nop_dom"/>
</dbReference>
<dbReference type="CDD" id="cd00519">
    <property type="entry name" value="Lipase_3"/>
    <property type="match status" value="1"/>
</dbReference>
<dbReference type="Pfam" id="PF09785">
    <property type="entry name" value="Prp31_C"/>
    <property type="match status" value="1"/>
</dbReference>
<dbReference type="InterPro" id="IPR019175">
    <property type="entry name" value="Prp31_C"/>
</dbReference>
<dbReference type="Pfam" id="PF01764">
    <property type="entry name" value="Lipase_3"/>
    <property type="match status" value="1"/>
</dbReference>
<evidence type="ECO:0000256" key="11">
    <source>
        <dbReference type="ARBA" id="ARBA00045397"/>
    </source>
</evidence>
<dbReference type="Gene3D" id="1.10.246.90">
    <property type="entry name" value="Nop domain"/>
    <property type="match status" value="1"/>
</dbReference>
<dbReference type="EMBL" id="PDUG01000001">
    <property type="protein sequence ID" value="PIC50900.1"/>
    <property type="molecule type" value="Genomic_DNA"/>
</dbReference>
<feature type="region of interest" description="Disordered" evidence="12">
    <location>
        <begin position="363"/>
        <end position="386"/>
    </location>
</feature>
<dbReference type="FunFam" id="1.10.287.4070:FF:000003">
    <property type="entry name" value="U4/U6 small nuclear ribonucleoprotein PRP31"/>
    <property type="match status" value="1"/>
</dbReference>
<dbReference type="GO" id="GO:0071011">
    <property type="term" value="C:precatalytic spliceosome"/>
    <property type="evidence" value="ECO:0007669"/>
    <property type="project" value="TreeGrafter"/>
</dbReference>
<dbReference type="InterPro" id="IPR042239">
    <property type="entry name" value="Nop_C"/>
</dbReference>
<dbReference type="Pfam" id="PF01798">
    <property type="entry name" value="Nop"/>
    <property type="match status" value="1"/>
</dbReference>
<dbReference type="GO" id="GO:0046540">
    <property type="term" value="C:U4/U6 x U5 tri-snRNP complex"/>
    <property type="evidence" value="ECO:0007669"/>
    <property type="project" value="InterPro"/>
</dbReference>
<dbReference type="PANTHER" id="PTHR13904:SF0">
    <property type="entry name" value="U4_U6 SMALL NUCLEAR RIBONUCLEOPROTEIN PRP31"/>
    <property type="match status" value="1"/>
</dbReference>
<dbReference type="GO" id="GO:0005687">
    <property type="term" value="C:U4 snRNP"/>
    <property type="evidence" value="ECO:0007669"/>
    <property type="project" value="TreeGrafter"/>
</dbReference>
<dbReference type="SUPFAM" id="SSF89124">
    <property type="entry name" value="Nop domain"/>
    <property type="match status" value="1"/>
</dbReference>
<dbReference type="STRING" id="1611254.A0A2G5VGU3"/>
<dbReference type="SMART" id="SM00931">
    <property type="entry name" value="NOSIC"/>
    <property type="match status" value="1"/>
</dbReference>
<dbReference type="AlphaFoldDB" id="A0A2G5VGU3"/>
<evidence type="ECO:0000259" key="13">
    <source>
        <dbReference type="PROSITE" id="PS51358"/>
    </source>
</evidence>
<dbReference type="OrthoDB" id="4771285at2759"/>
<comment type="subcellular location">
    <subcellularLocation>
        <location evidence="1">Nucleus</location>
    </subcellularLocation>
</comment>
<dbReference type="InterPro" id="IPR029058">
    <property type="entry name" value="AB_hydrolase_fold"/>
</dbReference>
<evidence type="ECO:0000256" key="8">
    <source>
        <dbReference type="ARBA" id="ARBA00023242"/>
    </source>
</evidence>
<keyword evidence="7" id="KW-0508">mRNA splicing</keyword>
<dbReference type="InterPro" id="IPR012976">
    <property type="entry name" value="NOSIC"/>
</dbReference>
<keyword evidence="5" id="KW-0747">Spliceosome</keyword>
<dbReference type="InterPro" id="IPR036070">
    <property type="entry name" value="Nop_dom_sf"/>
</dbReference>
<comment type="caution">
    <text evidence="14">The sequence shown here is derived from an EMBL/GenBank/DDBJ whole genome shotgun (WGS) entry which is preliminary data.</text>
</comment>
<dbReference type="InterPro" id="IPR002921">
    <property type="entry name" value="Fungal_lipase-type"/>
</dbReference>
<gene>
    <name evidence="14" type="primary">Cni-prp-31</name>
    <name evidence="14" type="synonym">Cnig_chr_I.g1619</name>
    <name evidence="14" type="ORF">B9Z55_001619</name>
</gene>
<dbReference type="Gene3D" id="3.40.50.1820">
    <property type="entry name" value="alpha/beta hydrolase"/>
    <property type="match status" value="1"/>
</dbReference>
<dbReference type="Gene3D" id="1.10.287.4070">
    <property type="match status" value="1"/>
</dbReference>
<evidence type="ECO:0000256" key="7">
    <source>
        <dbReference type="ARBA" id="ARBA00023187"/>
    </source>
</evidence>
<accession>A0A2G5VGU3</accession>
<dbReference type="Proteomes" id="UP000230233">
    <property type="component" value="Chromosome I"/>
</dbReference>
<dbReference type="PANTHER" id="PTHR13904">
    <property type="entry name" value="PRE-MRNA SPLICING FACTOR PRP31"/>
    <property type="match status" value="1"/>
</dbReference>
<protein>
    <recommendedName>
        <fullName evidence="3">U4/U6 small nuclear ribonucleoprotein Prp31</fullName>
    </recommendedName>
    <alternativeName>
        <fullName evidence="10">Pre-mRNA-processing factor 31</fullName>
    </alternativeName>
</protein>
<evidence type="ECO:0000256" key="6">
    <source>
        <dbReference type="ARBA" id="ARBA00022884"/>
    </source>
</evidence>
<evidence type="ECO:0000313" key="14">
    <source>
        <dbReference type="EMBL" id="PIC50900.1"/>
    </source>
</evidence>
<keyword evidence="8" id="KW-0539">Nucleus</keyword>